<dbReference type="GO" id="GO:0006508">
    <property type="term" value="P:proteolysis"/>
    <property type="evidence" value="ECO:0007669"/>
    <property type="project" value="UniProtKB-KW"/>
</dbReference>
<evidence type="ECO:0000256" key="5">
    <source>
        <dbReference type="ARBA" id="ARBA00023049"/>
    </source>
</evidence>
<comment type="similarity">
    <text evidence="6">Belongs to the peptidase M3 family.</text>
</comment>
<dbReference type="Proteomes" id="UP000593591">
    <property type="component" value="Chromosome"/>
</dbReference>
<dbReference type="InterPro" id="IPR042088">
    <property type="entry name" value="OligoPept_F_C"/>
</dbReference>
<organism evidence="9 11">
    <name type="scientific">Treponema rectale</name>
    <dbReference type="NCBI Taxonomy" id="744512"/>
    <lineage>
        <taxon>Bacteria</taxon>
        <taxon>Pseudomonadati</taxon>
        <taxon>Spirochaetota</taxon>
        <taxon>Spirochaetia</taxon>
        <taxon>Spirochaetales</taxon>
        <taxon>Treponemataceae</taxon>
        <taxon>Treponema</taxon>
    </lineage>
</organism>
<dbReference type="GO" id="GO:0046872">
    <property type="term" value="F:metal ion binding"/>
    <property type="evidence" value="ECO:0007669"/>
    <property type="project" value="UniProtKB-UniRule"/>
</dbReference>
<keyword evidence="3 6" id="KW-0378">Hydrolase</keyword>
<dbReference type="InterPro" id="IPR001567">
    <property type="entry name" value="Pept_M3A_M3B_dom"/>
</dbReference>
<dbReference type="PANTHER" id="PTHR34217:SF1">
    <property type="entry name" value="CARBOXYPEPTIDASE 1"/>
    <property type="match status" value="1"/>
</dbReference>
<dbReference type="Gene3D" id="1.10.1370.20">
    <property type="entry name" value="Oligoendopeptidase f, C-terminal domain"/>
    <property type="match status" value="1"/>
</dbReference>
<feature type="domain" description="Peptidase M3A/M3B catalytic" evidence="7">
    <location>
        <begin position="205"/>
        <end position="603"/>
    </location>
</feature>
<evidence type="ECO:0000256" key="1">
    <source>
        <dbReference type="ARBA" id="ARBA00022670"/>
    </source>
</evidence>
<dbReference type="Pfam" id="PF08439">
    <property type="entry name" value="Peptidase_M3_N"/>
    <property type="match status" value="1"/>
</dbReference>
<evidence type="ECO:0000256" key="3">
    <source>
        <dbReference type="ARBA" id="ARBA00022801"/>
    </source>
</evidence>
<dbReference type="EMBL" id="CP031517">
    <property type="protein sequence ID" value="QOS41173.1"/>
    <property type="molecule type" value="Genomic_DNA"/>
</dbReference>
<name>A0A840SHP8_9SPIR</name>
<evidence type="ECO:0000259" key="7">
    <source>
        <dbReference type="Pfam" id="PF01432"/>
    </source>
</evidence>
<keyword evidence="4 6" id="KW-0862">Zinc</keyword>
<dbReference type="PANTHER" id="PTHR34217">
    <property type="entry name" value="METAL-DEPENDENT CARBOXYPEPTIDASE"/>
    <property type="match status" value="1"/>
</dbReference>
<dbReference type="KEGG" id="trc:DYE49_12230"/>
<evidence type="ECO:0000259" key="8">
    <source>
        <dbReference type="Pfam" id="PF08439"/>
    </source>
</evidence>
<keyword evidence="5 6" id="KW-0482">Metalloprotease</keyword>
<dbReference type="EMBL" id="JACHFR010000002">
    <property type="protein sequence ID" value="MBB5218912.1"/>
    <property type="molecule type" value="Genomic_DNA"/>
</dbReference>
<reference evidence="10 12" key="1">
    <citation type="submission" date="2018-08" db="EMBL/GenBank/DDBJ databases">
        <title>The first complete genome of Treponema rectale (CHPAT), a commensal spirochete of the bovine rectum.</title>
        <authorList>
            <person name="Staton G.J."/>
            <person name="Clegg S.R."/>
            <person name="Carter S.D."/>
            <person name="Radford A.D."/>
            <person name="Darby A."/>
            <person name="Hall N."/>
            <person name="Birtles R.J."/>
            <person name="Evans N.J."/>
        </authorList>
    </citation>
    <scope>NUCLEOTIDE SEQUENCE [LARGE SCALE GENOMIC DNA]</scope>
    <source>
        <strain evidence="10 12">CHPA</strain>
    </source>
</reference>
<dbReference type="InterPro" id="IPR034006">
    <property type="entry name" value="M3B_PepF_2"/>
</dbReference>
<dbReference type="InterPro" id="IPR013647">
    <property type="entry name" value="OligopepF_N_dom"/>
</dbReference>
<evidence type="ECO:0000313" key="10">
    <source>
        <dbReference type="EMBL" id="QOS41173.1"/>
    </source>
</evidence>
<reference evidence="9 11" key="2">
    <citation type="submission" date="2020-08" db="EMBL/GenBank/DDBJ databases">
        <title>Genomic Encyclopedia of Type Strains, Phase IV (KMG-IV): sequencing the most valuable type-strain genomes for metagenomic binning, comparative biology and taxonomic classification.</title>
        <authorList>
            <person name="Goeker M."/>
        </authorList>
    </citation>
    <scope>NUCLEOTIDE SEQUENCE [LARGE SCALE GENOMIC DNA]</scope>
    <source>
        <strain evidence="9 11">DSM 103679</strain>
    </source>
</reference>
<dbReference type="InterPro" id="IPR001333">
    <property type="entry name" value="Peptidase_M32_Taq"/>
</dbReference>
<feature type="domain" description="Oligopeptidase F N-terminal" evidence="8">
    <location>
        <begin position="130"/>
        <end position="187"/>
    </location>
</feature>
<evidence type="ECO:0000256" key="2">
    <source>
        <dbReference type="ARBA" id="ARBA00022723"/>
    </source>
</evidence>
<dbReference type="Proteomes" id="UP000578697">
    <property type="component" value="Unassembled WGS sequence"/>
</dbReference>
<accession>A0A840SHP8</accession>
<evidence type="ECO:0000256" key="6">
    <source>
        <dbReference type="RuleBase" id="RU003435"/>
    </source>
</evidence>
<protein>
    <submittedName>
        <fullName evidence="9">PepF/M3 family oligoendopeptidase</fullName>
    </submittedName>
    <submittedName>
        <fullName evidence="10">Peptidase M3</fullName>
    </submittedName>
</protein>
<gene>
    <name evidence="10" type="ORF">DYE49_12230</name>
    <name evidence="9" type="ORF">HNP77_001281</name>
</gene>
<proteinExistence type="inferred from homology"/>
<evidence type="ECO:0000313" key="11">
    <source>
        <dbReference type="Proteomes" id="UP000578697"/>
    </source>
</evidence>
<comment type="cofactor">
    <cofactor evidence="6">
        <name>Zn(2+)</name>
        <dbReference type="ChEBI" id="CHEBI:29105"/>
    </cofactor>
    <text evidence="6">Binds 1 zinc ion.</text>
</comment>
<keyword evidence="11" id="KW-1185">Reference proteome</keyword>
<evidence type="ECO:0000313" key="9">
    <source>
        <dbReference type="EMBL" id="MBB5218912.1"/>
    </source>
</evidence>
<keyword evidence="1 6" id="KW-0645">Protease</keyword>
<keyword evidence="2 6" id="KW-0479">Metal-binding</keyword>
<dbReference type="GO" id="GO:0004222">
    <property type="term" value="F:metalloendopeptidase activity"/>
    <property type="evidence" value="ECO:0007669"/>
    <property type="project" value="InterPro"/>
</dbReference>
<dbReference type="CDD" id="cd09607">
    <property type="entry name" value="M3B_PepF"/>
    <property type="match status" value="1"/>
</dbReference>
<sequence length="614" mass="70426">MNTNDLNNIPLWNLDSLFASIDSAEYKAAVNETETLRKTCEEFLETADRFTREANSNFDFAQWLKTYLETEDKLIASAQTLSAYAYIVYSTDTTNTEYINNLSKIDELKNNIHQLEIKFSAILVSHQIYLEEFYNRFPEYAEYKFLLEEILEESKHLMSPAEEKLAGELSRTGGNAWGLLQEQIISNLHDENGKTFNEIRNDAFSNDPAVRKEAWAKEINLLSQNRIAIAAALNNLKGETVSLNKRRRWNTALDRSLFTSRLSRKTLEAMISVIEDSLPEWRKYWQKKAQLLKEAGTTASTSSQKGIAFYDLFAPLPSKNSSSTGTENSLLTKEWSFSDAKEYIIKEYNSFSKKMGDFAKQAFESGWIDAKVRPGKVGGAYDEDFPKGHQSRILTNFTGTFSDIITLAHELGHAFHFSCMKNKPAAFFSYPMTLAETASTFAETIVKQDMIATCSDEDKLKMIETDLQDASQVLVDILCRFYFEQSVFEKRSEGELNADDFCQLMKDAQERSYGDGLNEERHEYMWAVKSHYYSTDFDFYNYPYAFGQLFASGLYALYKKEGTSFAEKYCTILSNTGSMSCENLCLQAGFDITKKDFWQNAINMYMEEIKEFCK</sequence>
<dbReference type="Pfam" id="PF01432">
    <property type="entry name" value="Peptidase_M3"/>
    <property type="match status" value="1"/>
</dbReference>
<evidence type="ECO:0000256" key="4">
    <source>
        <dbReference type="ARBA" id="ARBA00022833"/>
    </source>
</evidence>
<dbReference type="AlphaFoldDB" id="A0A840SHP8"/>
<dbReference type="RefSeq" id="WP_184652352.1">
    <property type="nucleotide sequence ID" value="NZ_JACHFR010000002.1"/>
</dbReference>
<dbReference type="Gene3D" id="1.20.140.70">
    <property type="entry name" value="Oligopeptidase f, N-terminal domain"/>
    <property type="match status" value="1"/>
</dbReference>
<dbReference type="GO" id="GO:0004181">
    <property type="term" value="F:metallocarboxypeptidase activity"/>
    <property type="evidence" value="ECO:0007669"/>
    <property type="project" value="InterPro"/>
</dbReference>
<evidence type="ECO:0000313" key="12">
    <source>
        <dbReference type="Proteomes" id="UP000593591"/>
    </source>
</evidence>
<dbReference type="SUPFAM" id="SSF55486">
    <property type="entry name" value="Metalloproteases ('zincins'), catalytic domain"/>
    <property type="match status" value="1"/>
</dbReference>